<keyword evidence="2" id="KW-0472">Membrane</keyword>
<reference evidence="3 4" key="1">
    <citation type="submission" date="2017-12" db="EMBL/GenBank/DDBJ databases">
        <title>Streptomyces populusis sp. nov., a novel endophytic actinobacterium isolated from stems of Populus adenopoda Maxim.</title>
        <authorList>
            <person name="Wang Z."/>
        </authorList>
    </citation>
    <scope>NUCLEOTIDE SEQUENCE [LARGE SCALE GENOMIC DNA]</scope>
    <source>
        <strain evidence="3 4">A249</strain>
    </source>
</reference>
<feature type="transmembrane region" description="Helical" evidence="2">
    <location>
        <begin position="20"/>
        <end position="39"/>
    </location>
</feature>
<dbReference type="Proteomes" id="UP000236178">
    <property type="component" value="Unassembled WGS sequence"/>
</dbReference>
<organism evidence="3 4">
    <name type="scientific">Streptomyces populi</name>
    <dbReference type="NCBI Taxonomy" id="2058924"/>
    <lineage>
        <taxon>Bacteria</taxon>
        <taxon>Bacillati</taxon>
        <taxon>Actinomycetota</taxon>
        <taxon>Actinomycetes</taxon>
        <taxon>Kitasatosporales</taxon>
        <taxon>Streptomycetaceae</taxon>
        <taxon>Streptomyces</taxon>
    </lineage>
</organism>
<keyword evidence="4" id="KW-1185">Reference proteome</keyword>
<evidence type="ECO:0000313" key="3">
    <source>
        <dbReference type="EMBL" id="PKT67051.1"/>
    </source>
</evidence>
<proteinExistence type="predicted"/>
<protein>
    <submittedName>
        <fullName evidence="3">Uncharacterized protein</fullName>
    </submittedName>
</protein>
<evidence type="ECO:0000256" key="1">
    <source>
        <dbReference type="SAM" id="MobiDB-lite"/>
    </source>
</evidence>
<comment type="caution">
    <text evidence="3">The sequence shown here is derived from an EMBL/GenBank/DDBJ whole genome shotgun (WGS) entry which is preliminary data.</text>
</comment>
<gene>
    <name evidence="3" type="ORF">CW362_42595</name>
</gene>
<evidence type="ECO:0000313" key="4">
    <source>
        <dbReference type="Proteomes" id="UP000236178"/>
    </source>
</evidence>
<accession>A0A2I0SAS9</accession>
<sequence length="90" mass="9601">MTGALGATSSIEGDRLPETAIGLAALGAILSARLLYQWIRSRTQVQLVRLTQQGASDRVRALPPGSKVTERRAGEELRIEVGTASGDIRD</sequence>
<name>A0A2I0SAS9_9ACTN</name>
<feature type="region of interest" description="Disordered" evidence="1">
    <location>
        <begin position="56"/>
        <end position="90"/>
    </location>
</feature>
<evidence type="ECO:0000256" key="2">
    <source>
        <dbReference type="SAM" id="Phobius"/>
    </source>
</evidence>
<dbReference type="EMBL" id="PJOS01000236">
    <property type="protein sequence ID" value="PKT67051.1"/>
    <property type="molecule type" value="Genomic_DNA"/>
</dbReference>
<dbReference type="OrthoDB" id="4281291at2"/>
<feature type="compositionally biased region" description="Basic and acidic residues" evidence="1">
    <location>
        <begin position="68"/>
        <end position="79"/>
    </location>
</feature>
<dbReference type="AlphaFoldDB" id="A0A2I0SAS9"/>
<keyword evidence="2" id="KW-1133">Transmembrane helix</keyword>
<keyword evidence="2" id="KW-0812">Transmembrane</keyword>